<dbReference type="Proteomes" id="UP000219329">
    <property type="component" value="Unassembled WGS sequence"/>
</dbReference>
<feature type="active site" evidence="4">
    <location>
        <position position="132"/>
    </location>
</feature>
<organism evidence="7 8">
    <name type="scientific">OM182 bacterium MED-G28</name>
    <dbReference type="NCBI Taxonomy" id="1986256"/>
    <lineage>
        <taxon>Bacteria</taxon>
        <taxon>Pseudomonadati</taxon>
        <taxon>Pseudomonadota</taxon>
        <taxon>Gammaproteobacteria</taxon>
        <taxon>OMG group</taxon>
        <taxon>OM182 clade</taxon>
    </lineage>
</organism>
<dbReference type="Pfam" id="PF07687">
    <property type="entry name" value="M20_dimer"/>
    <property type="match status" value="1"/>
</dbReference>
<keyword evidence="3" id="KW-0170">Cobalt</keyword>
<comment type="caution">
    <text evidence="7">The sequence shown here is derived from an EMBL/GenBank/DDBJ whole genome shotgun (WGS) entry which is preliminary data.</text>
</comment>
<dbReference type="GO" id="GO:0046872">
    <property type="term" value="F:metal ion binding"/>
    <property type="evidence" value="ECO:0007669"/>
    <property type="project" value="UniProtKB-KW"/>
</dbReference>
<dbReference type="SUPFAM" id="SSF55031">
    <property type="entry name" value="Bacterial exopeptidase dimerisation domain"/>
    <property type="match status" value="1"/>
</dbReference>
<dbReference type="SUPFAM" id="SSF53187">
    <property type="entry name" value="Zn-dependent exopeptidases"/>
    <property type="match status" value="1"/>
</dbReference>
<dbReference type="AlphaFoldDB" id="A0A2A5WET4"/>
<dbReference type="CDD" id="cd03885">
    <property type="entry name" value="M20_CPDG2"/>
    <property type="match status" value="1"/>
</dbReference>
<reference evidence="7 8" key="1">
    <citation type="submission" date="2017-08" db="EMBL/GenBank/DDBJ databases">
        <title>Fine stratification of microbial communities through a metagenomic profile of the photic zone.</title>
        <authorList>
            <person name="Haro-Moreno J.M."/>
            <person name="Lopez-Perez M."/>
            <person name="De La Torre J."/>
            <person name="Picazo A."/>
            <person name="Camacho A."/>
            <person name="Rodriguez-Valera F."/>
        </authorList>
    </citation>
    <scope>NUCLEOTIDE SEQUENCE [LARGE SCALE GENOMIC DNA]</scope>
    <source>
        <strain evidence="7">MED-G28</strain>
    </source>
</reference>
<gene>
    <name evidence="7" type="ORF">CNF02_03050</name>
</gene>
<dbReference type="InterPro" id="IPR011650">
    <property type="entry name" value="Peptidase_M20_dimer"/>
</dbReference>
<feature type="signal peptide" evidence="5">
    <location>
        <begin position="1"/>
        <end position="24"/>
    </location>
</feature>
<feature type="chain" id="PRO_5012675718" description="Peptidase M20 dimerisation domain-containing protein" evidence="5">
    <location>
        <begin position="25"/>
        <end position="432"/>
    </location>
</feature>
<dbReference type="InterPro" id="IPR050072">
    <property type="entry name" value="Peptidase_M20A"/>
</dbReference>
<name>A0A2A5WET4_9GAMM</name>
<dbReference type="Pfam" id="PF01546">
    <property type="entry name" value="Peptidase_M20"/>
    <property type="match status" value="1"/>
</dbReference>
<evidence type="ECO:0000256" key="4">
    <source>
        <dbReference type="PIRSR" id="PIRSR037238-1"/>
    </source>
</evidence>
<proteinExistence type="predicted"/>
<evidence type="ECO:0000313" key="8">
    <source>
        <dbReference type="Proteomes" id="UP000219329"/>
    </source>
</evidence>
<keyword evidence="5" id="KW-0732">Signal</keyword>
<dbReference type="InterPro" id="IPR002933">
    <property type="entry name" value="Peptidase_M20"/>
</dbReference>
<dbReference type="Gene3D" id="3.40.630.10">
    <property type="entry name" value="Zn peptidases"/>
    <property type="match status" value="1"/>
</dbReference>
<feature type="domain" description="Peptidase M20 dimerisation" evidence="6">
    <location>
        <begin position="227"/>
        <end position="325"/>
    </location>
</feature>
<evidence type="ECO:0000256" key="1">
    <source>
        <dbReference type="ARBA" id="ARBA00022723"/>
    </source>
</evidence>
<accession>A0A2A5WET4</accession>
<feature type="active site" description="Proton acceptor" evidence="4">
    <location>
        <position position="192"/>
    </location>
</feature>
<dbReference type="PIRSF" id="PIRSF037238">
    <property type="entry name" value="Carboxypeptidase_G2"/>
    <property type="match status" value="1"/>
</dbReference>
<keyword evidence="1" id="KW-0479">Metal-binding</keyword>
<dbReference type="EMBL" id="NTJZ01000002">
    <property type="protein sequence ID" value="PDH35020.1"/>
    <property type="molecule type" value="Genomic_DNA"/>
</dbReference>
<evidence type="ECO:0000259" key="6">
    <source>
        <dbReference type="Pfam" id="PF07687"/>
    </source>
</evidence>
<dbReference type="GO" id="GO:0016787">
    <property type="term" value="F:hydrolase activity"/>
    <property type="evidence" value="ECO:0007669"/>
    <property type="project" value="UniProtKB-KW"/>
</dbReference>
<dbReference type="Gene3D" id="3.30.70.360">
    <property type="match status" value="1"/>
</dbReference>
<dbReference type="InterPro" id="IPR036264">
    <property type="entry name" value="Bact_exopeptidase_dim_dom"/>
</dbReference>
<dbReference type="PANTHER" id="PTHR43808">
    <property type="entry name" value="ACETYLORNITHINE DEACETYLASE"/>
    <property type="match status" value="1"/>
</dbReference>
<dbReference type="InterPro" id="IPR017150">
    <property type="entry name" value="Pept_M20_glutamate_carboxypep"/>
</dbReference>
<dbReference type="PANTHER" id="PTHR43808:SF9">
    <property type="entry name" value="BLL0789 PROTEIN"/>
    <property type="match status" value="1"/>
</dbReference>
<evidence type="ECO:0000256" key="3">
    <source>
        <dbReference type="ARBA" id="ARBA00023285"/>
    </source>
</evidence>
<evidence type="ECO:0000256" key="5">
    <source>
        <dbReference type="SAM" id="SignalP"/>
    </source>
</evidence>
<evidence type="ECO:0000256" key="2">
    <source>
        <dbReference type="ARBA" id="ARBA00022801"/>
    </source>
</evidence>
<sequence length="432" mass="46865">MLMKFLKPVLSILTLTIFSSAAHGEDNIEPAISEDEIEIGAWLDSQEEDMLDLLERITNINSGTLNKAGVDELAAIFSAELRDLGFSVSALPGDFIEMPSCPGSDYNIDVTDHVLASNLGQGQRFLLMGHLDTVFPVSSPFQNFTREEDILYGPGVADMHGGLVVMLYTLKAFHEFNELADKNITVLLNSDEEIGSLSSRKYIEDQAMNHDWGMVYESSGTNNLIRSRKGLGQARFVVNGIASHAGGAHNQGRSAIKELAYKIIEIETMTDYESGVTVNVGIVNGGEARNTVAPCAEAFVDLRYPTPQQGEDARLQFEKIANQVYSYPVDTSELSTVSWINLHRPPKIPTEESDYLLEKTRAIGKLLGQELGISDSGGGTDGSLAQAVGLPTIDSLGVAGTGAHSNREEARASSLVERAKLSTLLIRRLASE</sequence>
<keyword evidence="2" id="KW-0378">Hydrolase</keyword>
<evidence type="ECO:0000313" key="7">
    <source>
        <dbReference type="EMBL" id="PDH35020.1"/>
    </source>
</evidence>
<protein>
    <recommendedName>
        <fullName evidence="6">Peptidase M20 dimerisation domain-containing protein</fullName>
    </recommendedName>
</protein>